<reference evidence="9 10" key="1">
    <citation type="submission" date="2017-01" db="EMBL/GenBank/DDBJ databases">
        <authorList>
            <person name="Mah S.A."/>
            <person name="Swanson W.J."/>
            <person name="Moy G.W."/>
            <person name="Vacquier V.D."/>
        </authorList>
    </citation>
    <scope>NUCLEOTIDE SEQUENCE [LARGE SCALE GENOMIC DNA]</scope>
    <source>
        <strain evidence="9 10">RU36E</strain>
    </source>
</reference>
<dbReference type="InterPro" id="IPR036909">
    <property type="entry name" value="Cyt_c-like_dom_sf"/>
</dbReference>
<dbReference type="GO" id="GO:0004130">
    <property type="term" value="F:cytochrome-c peroxidase activity"/>
    <property type="evidence" value="ECO:0007669"/>
    <property type="project" value="TreeGrafter"/>
</dbReference>
<feature type="chain" id="PRO_5012997996" evidence="7">
    <location>
        <begin position="20"/>
        <end position="390"/>
    </location>
</feature>
<dbReference type="Proteomes" id="UP000185841">
    <property type="component" value="Unassembled WGS sequence"/>
</dbReference>
<evidence type="ECO:0000256" key="4">
    <source>
        <dbReference type="ARBA" id="ARBA00023002"/>
    </source>
</evidence>
<dbReference type="GO" id="GO:0020037">
    <property type="term" value="F:heme binding"/>
    <property type="evidence" value="ECO:0007669"/>
    <property type="project" value="InterPro"/>
</dbReference>
<dbReference type="GO" id="GO:0046872">
    <property type="term" value="F:metal ion binding"/>
    <property type="evidence" value="ECO:0007669"/>
    <property type="project" value="UniProtKB-KW"/>
</dbReference>
<keyword evidence="7" id="KW-0732">Signal</keyword>
<keyword evidence="5 6" id="KW-0408">Iron</keyword>
<feature type="domain" description="Cytochrome c" evidence="8">
    <location>
        <begin position="229"/>
        <end position="363"/>
    </location>
</feature>
<accession>A0A1N6NP74</accession>
<dbReference type="Pfam" id="PF03150">
    <property type="entry name" value="CCP_MauG"/>
    <property type="match status" value="1"/>
</dbReference>
<evidence type="ECO:0000259" key="8">
    <source>
        <dbReference type="PROSITE" id="PS51007"/>
    </source>
</evidence>
<keyword evidence="9" id="KW-0575">Peroxidase</keyword>
<dbReference type="PROSITE" id="PS51007">
    <property type="entry name" value="CYTC"/>
    <property type="match status" value="2"/>
</dbReference>
<evidence type="ECO:0000256" key="7">
    <source>
        <dbReference type="SAM" id="SignalP"/>
    </source>
</evidence>
<evidence type="ECO:0000256" key="5">
    <source>
        <dbReference type="ARBA" id="ARBA00023004"/>
    </source>
</evidence>
<dbReference type="GO" id="GO:0009055">
    <property type="term" value="F:electron transfer activity"/>
    <property type="evidence" value="ECO:0007669"/>
    <property type="project" value="InterPro"/>
</dbReference>
<dbReference type="InterPro" id="IPR051395">
    <property type="entry name" value="Cytochrome_c_Peroxidase/MauG"/>
</dbReference>
<dbReference type="RefSeq" id="WP_076423729.1">
    <property type="nucleotide sequence ID" value="NZ_FTMP01000001.1"/>
</dbReference>
<dbReference type="InterPro" id="IPR009056">
    <property type="entry name" value="Cyt_c-like_dom"/>
</dbReference>
<feature type="domain" description="Cytochrome c" evidence="8">
    <location>
        <begin position="73"/>
        <end position="175"/>
    </location>
</feature>
<keyword evidence="3 6" id="KW-0479">Metal-binding</keyword>
<dbReference type="GO" id="GO:0030313">
    <property type="term" value="C:cell envelope"/>
    <property type="evidence" value="ECO:0007669"/>
    <property type="project" value="UniProtKB-SubCell"/>
</dbReference>
<feature type="signal peptide" evidence="7">
    <location>
        <begin position="1"/>
        <end position="19"/>
    </location>
</feature>
<dbReference type="InterPro" id="IPR004852">
    <property type="entry name" value="Di-haem_cyt_c_peroxidsae"/>
</dbReference>
<keyword evidence="2 6" id="KW-0349">Heme</keyword>
<evidence type="ECO:0000256" key="2">
    <source>
        <dbReference type="ARBA" id="ARBA00022617"/>
    </source>
</evidence>
<protein>
    <submittedName>
        <fullName evidence="9">Cytochrome c peroxidase</fullName>
    </submittedName>
</protein>
<name>A0A1N6NP74_AQUAC</name>
<dbReference type="SUPFAM" id="SSF46626">
    <property type="entry name" value="Cytochrome c"/>
    <property type="match status" value="2"/>
</dbReference>
<gene>
    <name evidence="9" type="ORF">SAMN05878282_101445</name>
</gene>
<sequence>MRAFLALLPILLLPPLAWAQTPLRLSGDCPPSFERLADGTCQLRTLYDFYDSPEAHGGLRAALPTEPARYTPEQIDLGRYLFFDPLLSGRGDLACASCHQPSKGLSDGMAQALGVKRADGSRTPLPRATPSLWNVAFLKQWMWDGSEKSLTAQAQRPLFSPDEMANTPEQLLRSLNAAPGYPPLFQQAFGQAPSVETATRALAAFQSTLVSFNSRYDRYVHGDSSALSDQEVRGYNNFRGFVGRCTQCHIPPLFTDSELAVIGLPNAAGQGFDAGAGKRSNDPDLLGAFKVPTLRNITRTAPYFHAGQAQTLSDAVHFYNDTRGHAAPAGVPLKLHWHIHMTRGPQLSHQEEADIVAFLDSLEDELLLPRIPDVVPSGLKPSTTLEAESP</sequence>
<dbReference type="AlphaFoldDB" id="A0A1N6NP74"/>
<evidence type="ECO:0000256" key="3">
    <source>
        <dbReference type="ARBA" id="ARBA00022723"/>
    </source>
</evidence>
<evidence type="ECO:0000313" key="9">
    <source>
        <dbReference type="EMBL" id="SIP93874.1"/>
    </source>
</evidence>
<organism evidence="9 10">
    <name type="scientific">Aquipseudomonas alcaligenes</name>
    <name type="common">Pseudomonas alcaligenes</name>
    <dbReference type="NCBI Taxonomy" id="43263"/>
    <lineage>
        <taxon>Bacteria</taxon>
        <taxon>Pseudomonadati</taxon>
        <taxon>Pseudomonadota</taxon>
        <taxon>Gammaproteobacteria</taxon>
        <taxon>Pseudomonadales</taxon>
        <taxon>Pseudomonadaceae</taxon>
        <taxon>Aquipseudomonas</taxon>
    </lineage>
</organism>
<evidence type="ECO:0000313" key="10">
    <source>
        <dbReference type="Proteomes" id="UP000185841"/>
    </source>
</evidence>
<dbReference type="PANTHER" id="PTHR30600">
    <property type="entry name" value="CYTOCHROME C PEROXIDASE-RELATED"/>
    <property type="match status" value="1"/>
</dbReference>
<keyword evidence="4" id="KW-0560">Oxidoreductase</keyword>
<comment type="subcellular location">
    <subcellularLocation>
        <location evidence="1">Cell envelope</location>
    </subcellularLocation>
</comment>
<evidence type="ECO:0000256" key="1">
    <source>
        <dbReference type="ARBA" id="ARBA00004196"/>
    </source>
</evidence>
<dbReference type="EMBL" id="FTMP01000001">
    <property type="protein sequence ID" value="SIP93874.1"/>
    <property type="molecule type" value="Genomic_DNA"/>
</dbReference>
<evidence type="ECO:0000256" key="6">
    <source>
        <dbReference type="PROSITE-ProRule" id="PRU00433"/>
    </source>
</evidence>
<dbReference type="Gene3D" id="1.10.760.10">
    <property type="entry name" value="Cytochrome c-like domain"/>
    <property type="match status" value="2"/>
</dbReference>
<proteinExistence type="predicted"/>